<dbReference type="Proteomes" id="UP001164761">
    <property type="component" value="Chromosome"/>
</dbReference>
<reference evidence="10" key="1">
    <citation type="submission" date="2022-08" db="EMBL/GenBank/DDBJ databases">
        <title>Alicyclobacillus fastidiosus DSM 17978, complete genome.</title>
        <authorList>
            <person name="Wang Q."/>
            <person name="Cai R."/>
            <person name="Wang Z."/>
        </authorList>
    </citation>
    <scope>NUCLEOTIDE SEQUENCE</scope>
    <source>
        <strain evidence="10">DSM 17978</strain>
    </source>
</reference>
<evidence type="ECO:0000256" key="9">
    <source>
        <dbReference type="SAM" id="Phobius"/>
    </source>
</evidence>
<proteinExistence type="inferred from homology"/>
<feature type="transmembrane region" description="Helical" evidence="9">
    <location>
        <begin position="6"/>
        <end position="24"/>
    </location>
</feature>
<feature type="transmembrane region" description="Helical" evidence="9">
    <location>
        <begin position="111"/>
        <end position="131"/>
    </location>
</feature>
<gene>
    <name evidence="10" type="ORF">NZD89_25970</name>
</gene>
<protein>
    <recommendedName>
        <fullName evidence="8">Biotin transporter</fullName>
    </recommendedName>
</protein>
<evidence type="ECO:0000256" key="7">
    <source>
        <dbReference type="ARBA" id="ARBA00023136"/>
    </source>
</evidence>
<evidence type="ECO:0000256" key="4">
    <source>
        <dbReference type="ARBA" id="ARBA00022475"/>
    </source>
</evidence>
<evidence type="ECO:0000313" key="10">
    <source>
        <dbReference type="EMBL" id="WAH41622.1"/>
    </source>
</evidence>
<dbReference type="PIRSF" id="PIRSF016661">
    <property type="entry name" value="BioY"/>
    <property type="match status" value="1"/>
</dbReference>
<keyword evidence="6 9" id="KW-1133">Transmembrane helix</keyword>
<accession>A0ABY6ZFK5</accession>
<name>A0ABY6ZFK5_9BACL</name>
<dbReference type="InterPro" id="IPR003784">
    <property type="entry name" value="BioY"/>
</dbReference>
<evidence type="ECO:0000256" key="8">
    <source>
        <dbReference type="PIRNR" id="PIRNR016661"/>
    </source>
</evidence>
<dbReference type="PANTHER" id="PTHR34295:SF4">
    <property type="entry name" value="BIOTIN TRANSPORTER BIOY-RELATED"/>
    <property type="match status" value="1"/>
</dbReference>
<feature type="transmembrane region" description="Helical" evidence="9">
    <location>
        <begin position="36"/>
        <end position="60"/>
    </location>
</feature>
<dbReference type="Gene3D" id="1.10.1760.20">
    <property type="match status" value="1"/>
</dbReference>
<comment type="subcellular location">
    <subcellularLocation>
        <location evidence="1 8">Cell membrane</location>
        <topology evidence="1 8">Multi-pass membrane protein</topology>
    </subcellularLocation>
</comment>
<dbReference type="PANTHER" id="PTHR34295">
    <property type="entry name" value="BIOTIN TRANSPORTER BIOY"/>
    <property type="match status" value="1"/>
</dbReference>
<evidence type="ECO:0000256" key="5">
    <source>
        <dbReference type="ARBA" id="ARBA00022692"/>
    </source>
</evidence>
<organism evidence="10 11">
    <name type="scientific">Alicyclobacillus fastidiosus</name>
    <dbReference type="NCBI Taxonomy" id="392011"/>
    <lineage>
        <taxon>Bacteria</taxon>
        <taxon>Bacillati</taxon>
        <taxon>Bacillota</taxon>
        <taxon>Bacilli</taxon>
        <taxon>Bacillales</taxon>
        <taxon>Alicyclobacillaceae</taxon>
        <taxon>Alicyclobacillus</taxon>
    </lineage>
</organism>
<keyword evidence="4 8" id="KW-1003">Cell membrane</keyword>
<evidence type="ECO:0000256" key="1">
    <source>
        <dbReference type="ARBA" id="ARBA00004651"/>
    </source>
</evidence>
<sequence length="200" mass="21782">MRFRGLVFSALFAALFAVLSLVSIPIGPIPITIENLVIMLTGALLGPWYGALTFLIVIGLDLLGLPLIRGNAGIGLLVGATAGYIWSWPILAWLTGYFVGKIRPRTRSEYWLLLIVLFICGDLISYVPGVLWLRHVVPAVRPWGKAMMAGAIPFLPGDFAKALVASAIVLIVRRVYPQERIIRGQQFVSQSLEQGAGRGD</sequence>
<keyword evidence="11" id="KW-1185">Reference proteome</keyword>
<comment type="similarity">
    <text evidence="2 8">Belongs to the BioY family.</text>
</comment>
<dbReference type="RefSeq" id="WP_268005530.1">
    <property type="nucleotide sequence ID" value="NZ_CP104067.1"/>
</dbReference>
<evidence type="ECO:0000313" key="11">
    <source>
        <dbReference type="Proteomes" id="UP001164761"/>
    </source>
</evidence>
<keyword evidence="5 9" id="KW-0812">Transmembrane</keyword>
<dbReference type="EMBL" id="CP104067">
    <property type="protein sequence ID" value="WAH41622.1"/>
    <property type="molecule type" value="Genomic_DNA"/>
</dbReference>
<keyword evidence="7 8" id="KW-0472">Membrane</keyword>
<evidence type="ECO:0000256" key="3">
    <source>
        <dbReference type="ARBA" id="ARBA00022448"/>
    </source>
</evidence>
<keyword evidence="3 8" id="KW-0813">Transport</keyword>
<evidence type="ECO:0000256" key="6">
    <source>
        <dbReference type="ARBA" id="ARBA00022989"/>
    </source>
</evidence>
<dbReference type="Pfam" id="PF02632">
    <property type="entry name" value="BioY"/>
    <property type="match status" value="1"/>
</dbReference>
<feature type="transmembrane region" description="Helical" evidence="9">
    <location>
        <begin position="72"/>
        <end position="99"/>
    </location>
</feature>
<evidence type="ECO:0000256" key="2">
    <source>
        <dbReference type="ARBA" id="ARBA00010692"/>
    </source>
</evidence>